<evidence type="ECO:0000256" key="1">
    <source>
        <dbReference type="SAM" id="MobiDB-lite"/>
    </source>
</evidence>
<feature type="region of interest" description="Disordered" evidence="1">
    <location>
        <begin position="25"/>
        <end position="44"/>
    </location>
</feature>
<evidence type="ECO:0000256" key="2">
    <source>
        <dbReference type="SAM" id="SignalP"/>
    </source>
</evidence>
<dbReference type="AlphaFoldDB" id="A0A5P8FPB6"/>
<protein>
    <submittedName>
        <fullName evidence="3">Uncharacterized protein</fullName>
    </submittedName>
</protein>
<dbReference type="EMBL" id="CP044548">
    <property type="protein sequence ID" value="QFQ30592.1"/>
    <property type="molecule type" value="Genomic_DNA"/>
</dbReference>
<feature type="signal peptide" evidence="2">
    <location>
        <begin position="1"/>
        <end position="30"/>
    </location>
</feature>
<sequence>MHRQRHLARSAAVLAGAALLAAASAVPSSAAPDPRGAGRDITPTTDHRYATSWVVLGGGFQNEFGPPIRGNRHQVKLTTDNGVVSGSMRSYYCPAGASVSPTWASSRCVHRQTMTFENFERQKVGRVSSTGLSAKQEGLIVGRRGTDRWPIEPDFTLYASGPVTDDGDGTFYSFWREATVSGSLSGRPILTGAKQEGYIGGYGPA</sequence>
<name>A0A5P8FPB6_9MICO</name>
<proteinExistence type="predicted"/>
<feature type="chain" id="PRO_5024319777" evidence="2">
    <location>
        <begin position="31"/>
        <end position="205"/>
    </location>
</feature>
<gene>
    <name evidence="3" type="ORF">EEW87_010265</name>
</gene>
<keyword evidence="2" id="KW-0732">Signal</keyword>
<dbReference type="GeneID" id="59161550"/>
<organism evidence="3 4">
    <name type="scientific">Janibacter melonis</name>
    <dbReference type="NCBI Taxonomy" id="262209"/>
    <lineage>
        <taxon>Bacteria</taxon>
        <taxon>Bacillati</taxon>
        <taxon>Actinomycetota</taxon>
        <taxon>Actinomycetes</taxon>
        <taxon>Micrococcales</taxon>
        <taxon>Intrasporangiaceae</taxon>
        <taxon>Janibacter</taxon>
    </lineage>
</organism>
<dbReference type="Proteomes" id="UP000271708">
    <property type="component" value="Chromosome"/>
</dbReference>
<dbReference type="OrthoDB" id="9944205at2"/>
<dbReference type="KEGG" id="jme:EEW87_010265"/>
<dbReference type="RefSeq" id="WP_123093319.1">
    <property type="nucleotide sequence ID" value="NZ_CAJFZZ010000118.1"/>
</dbReference>
<evidence type="ECO:0000313" key="3">
    <source>
        <dbReference type="EMBL" id="QFQ30592.1"/>
    </source>
</evidence>
<reference evidence="3 4" key="1">
    <citation type="submission" date="2019-09" db="EMBL/GenBank/DDBJ databases">
        <title>Complete Genome Sequence of Janibacter melonis M714 with both human health impact and industrial applications.</title>
        <authorList>
            <person name="Jin M."/>
            <person name="Zhao Q.R."/>
        </authorList>
    </citation>
    <scope>NUCLEOTIDE SEQUENCE [LARGE SCALE GENOMIC DNA]</scope>
    <source>
        <strain evidence="3 4">M714</strain>
    </source>
</reference>
<evidence type="ECO:0000313" key="4">
    <source>
        <dbReference type="Proteomes" id="UP000271708"/>
    </source>
</evidence>
<accession>A0A5P8FPB6</accession>